<evidence type="ECO:0000256" key="1">
    <source>
        <dbReference type="SAM" id="MobiDB-lite"/>
    </source>
</evidence>
<evidence type="ECO:0000313" key="2">
    <source>
        <dbReference type="EMBL" id="JAE21201.1"/>
    </source>
</evidence>
<feature type="region of interest" description="Disordered" evidence="1">
    <location>
        <begin position="1"/>
        <end position="62"/>
    </location>
</feature>
<dbReference type="AlphaFoldDB" id="A0A0A9GF67"/>
<proteinExistence type="predicted"/>
<dbReference type="EMBL" id="GBRH01176695">
    <property type="protein sequence ID" value="JAE21201.1"/>
    <property type="molecule type" value="Transcribed_RNA"/>
</dbReference>
<name>A0A0A9GF67_ARUDO</name>
<sequence>MDQQQRGTYALTSSAPQRRPSLARPRRPTVASSSSPARCSNSSAAPPLSPSPSCSPPPFKGK</sequence>
<reference evidence="2" key="1">
    <citation type="submission" date="2014-09" db="EMBL/GenBank/DDBJ databases">
        <authorList>
            <person name="Magalhaes I.L.F."/>
            <person name="Oliveira U."/>
            <person name="Santos F.R."/>
            <person name="Vidigal T.H.D.A."/>
            <person name="Brescovit A.D."/>
            <person name="Santos A.J."/>
        </authorList>
    </citation>
    <scope>NUCLEOTIDE SEQUENCE</scope>
    <source>
        <tissue evidence="2">Shoot tissue taken approximately 20 cm above the soil surface</tissue>
    </source>
</reference>
<reference evidence="2" key="2">
    <citation type="journal article" date="2015" name="Data Brief">
        <title>Shoot transcriptome of the giant reed, Arundo donax.</title>
        <authorList>
            <person name="Barrero R.A."/>
            <person name="Guerrero F.D."/>
            <person name="Moolhuijzen P."/>
            <person name="Goolsby J.A."/>
            <person name="Tidwell J."/>
            <person name="Bellgard S.E."/>
            <person name="Bellgard M.I."/>
        </authorList>
    </citation>
    <scope>NUCLEOTIDE SEQUENCE</scope>
    <source>
        <tissue evidence="2">Shoot tissue taken approximately 20 cm above the soil surface</tissue>
    </source>
</reference>
<feature type="compositionally biased region" description="Low complexity" evidence="1">
    <location>
        <begin position="31"/>
        <end position="46"/>
    </location>
</feature>
<organism evidence="2">
    <name type="scientific">Arundo donax</name>
    <name type="common">Giant reed</name>
    <name type="synonym">Donax arundinaceus</name>
    <dbReference type="NCBI Taxonomy" id="35708"/>
    <lineage>
        <taxon>Eukaryota</taxon>
        <taxon>Viridiplantae</taxon>
        <taxon>Streptophyta</taxon>
        <taxon>Embryophyta</taxon>
        <taxon>Tracheophyta</taxon>
        <taxon>Spermatophyta</taxon>
        <taxon>Magnoliopsida</taxon>
        <taxon>Liliopsida</taxon>
        <taxon>Poales</taxon>
        <taxon>Poaceae</taxon>
        <taxon>PACMAD clade</taxon>
        <taxon>Arundinoideae</taxon>
        <taxon>Arundineae</taxon>
        <taxon>Arundo</taxon>
    </lineage>
</organism>
<accession>A0A0A9GF67</accession>
<feature type="compositionally biased region" description="Polar residues" evidence="1">
    <location>
        <begin position="1"/>
        <end position="16"/>
    </location>
</feature>
<feature type="compositionally biased region" description="Pro residues" evidence="1">
    <location>
        <begin position="47"/>
        <end position="62"/>
    </location>
</feature>
<protein>
    <submittedName>
        <fullName evidence="2">Uncharacterized protein</fullName>
    </submittedName>
</protein>